<dbReference type="EMBL" id="AP026830">
    <property type="protein sequence ID" value="BDR93240.1"/>
    <property type="molecule type" value="Genomic_DNA"/>
</dbReference>
<sequence>MEAVTVHLGDFSSHMRELGKGFLFTLVIGTTDTSLVPGITIAGAKPELTHYTPAADAEYLVLGRCRVIPTVPMTPDGKPTPALITRSAIKLTGSGVLVVNAGTRVRPNIPIIDLQGEPGRDIKTGLAINRNVVNRAFDNGVILGENLARVSGAIVIGESIPAGTTTAMAFLVAMGYDAWNKMSSASPVNPRDLKITVAREALKNAGIDKPLEDPLEAVSRVGDPVILAIGAIAIGAARQGAKVLLAGGTQMAAVLAFIKHLDKGTLSNVAIGTTEWLIGDRTADLVGLIREIAEVPLASVNLSFSDMPHEGLRAYEEGFVKEGVGAGGVSIAAIARGFTIKRLKEVILGDYRVLLRGVGGIDH</sequence>
<dbReference type="PANTHER" id="PTHR38811:SF1">
    <property type="entry name" value="UPF0284 PROTEIN SLL1500"/>
    <property type="match status" value="1"/>
</dbReference>
<reference evidence="5" key="3">
    <citation type="submission" date="2022-09" db="EMBL/GenBank/DDBJ databases">
        <title>Complete genome sequence of Vulcanisaeta souniana.</title>
        <authorList>
            <person name="Kato S."/>
            <person name="Itoh T."/>
            <person name="Ohkuma M."/>
        </authorList>
    </citation>
    <scope>NUCLEOTIDE SEQUENCE [LARGE SCALE GENOMIC DNA]</scope>
    <source>
        <strain evidence="5">JCM 11219</strain>
    </source>
</reference>
<dbReference type="SUPFAM" id="SSF52733">
    <property type="entry name" value="Nicotinate mononucleotide:5,6-dimethylbenzimidazole phosphoribosyltransferase (CobT)"/>
    <property type="match status" value="1"/>
</dbReference>
<reference evidence="3" key="2">
    <citation type="submission" date="2020-09" db="EMBL/GenBank/DDBJ databases">
        <authorList>
            <person name="Sun Q."/>
            <person name="Ohkuma M."/>
        </authorList>
    </citation>
    <scope>NUCLEOTIDE SEQUENCE</scope>
    <source>
        <strain evidence="3">JCM 11219</strain>
    </source>
</reference>
<dbReference type="AlphaFoldDB" id="A0A830EEY9"/>
<evidence type="ECO:0000313" key="3">
    <source>
        <dbReference type="EMBL" id="GGI78670.1"/>
    </source>
</evidence>
<dbReference type="InterPro" id="IPR002805">
    <property type="entry name" value="Nict_dMeBzImd_PRibTrfase_arc"/>
</dbReference>
<dbReference type="GeneID" id="76207875"/>
<dbReference type="Proteomes" id="UP000657075">
    <property type="component" value="Unassembled WGS sequence"/>
</dbReference>
<proteinExistence type="inferred from homology"/>
<evidence type="ECO:0000313" key="5">
    <source>
        <dbReference type="Proteomes" id="UP001060771"/>
    </source>
</evidence>
<dbReference type="CDD" id="cd02439">
    <property type="entry name" value="DMB-PRT_CobT"/>
    <property type="match status" value="1"/>
</dbReference>
<dbReference type="Pfam" id="PF02277">
    <property type="entry name" value="DBI_PRT"/>
    <property type="match status" value="1"/>
</dbReference>
<dbReference type="InterPro" id="IPR003200">
    <property type="entry name" value="Nict_dMeBzImd_PRibTrfase"/>
</dbReference>
<accession>A0A830EEY9</accession>
<dbReference type="NCBIfam" id="NF003372">
    <property type="entry name" value="PRK04447.1-5"/>
    <property type="match status" value="1"/>
</dbReference>
<dbReference type="Gene3D" id="3.40.50.10210">
    <property type="match status" value="1"/>
</dbReference>
<dbReference type="GO" id="GO:0008939">
    <property type="term" value="F:nicotinate-nucleotide-dimethylbenzimidazole phosphoribosyltransferase activity"/>
    <property type="evidence" value="ECO:0007669"/>
    <property type="project" value="InterPro"/>
</dbReference>
<dbReference type="PANTHER" id="PTHR38811">
    <property type="match status" value="1"/>
</dbReference>
<dbReference type="HAMAP" id="MF_01086">
    <property type="entry name" value="UPF0284"/>
    <property type="match status" value="1"/>
</dbReference>
<gene>
    <name evidence="3" type="ORF">GCM10007112_14410</name>
    <name evidence="2" type="ORF">Vsou_23330</name>
</gene>
<evidence type="ECO:0000313" key="2">
    <source>
        <dbReference type="EMBL" id="BDR93240.1"/>
    </source>
</evidence>
<protein>
    <recommendedName>
        <fullName evidence="1">UPF0284 protein GCM10007112_14410</fullName>
    </recommendedName>
</protein>
<organism evidence="3 4">
    <name type="scientific">Vulcanisaeta souniana JCM 11219</name>
    <dbReference type="NCBI Taxonomy" id="1293586"/>
    <lineage>
        <taxon>Archaea</taxon>
        <taxon>Thermoproteota</taxon>
        <taxon>Thermoprotei</taxon>
        <taxon>Thermoproteales</taxon>
        <taxon>Thermoproteaceae</taxon>
        <taxon>Vulcanisaeta</taxon>
    </lineage>
</organism>
<dbReference type="InterPro" id="IPR036087">
    <property type="entry name" value="Nict_dMeBzImd_PRibTrfase_sf"/>
</dbReference>
<dbReference type="NCBIfam" id="TIGR00303">
    <property type="entry name" value="nicotinate mononucleotide-dependent phosphoribosyltransferase CobT"/>
    <property type="match status" value="1"/>
</dbReference>
<dbReference type="OrthoDB" id="9136at2157"/>
<keyword evidence="5" id="KW-1185">Reference proteome</keyword>
<reference evidence="3" key="1">
    <citation type="journal article" date="2014" name="Int. J. Syst. Evol. Microbiol.">
        <title>Complete genome sequence of Corynebacterium casei LMG S-19264T (=DSM 44701T), isolated from a smear-ripened cheese.</title>
        <authorList>
            <consortium name="US DOE Joint Genome Institute (JGI-PGF)"/>
            <person name="Walter F."/>
            <person name="Albersmeier A."/>
            <person name="Kalinowski J."/>
            <person name="Ruckert C."/>
        </authorList>
    </citation>
    <scope>NUCLEOTIDE SEQUENCE</scope>
    <source>
        <strain evidence="3">JCM 11219</strain>
    </source>
</reference>
<evidence type="ECO:0000313" key="4">
    <source>
        <dbReference type="Proteomes" id="UP000657075"/>
    </source>
</evidence>
<dbReference type="Proteomes" id="UP001060771">
    <property type="component" value="Chromosome"/>
</dbReference>
<name>A0A830EEY9_9CREN</name>
<dbReference type="RefSeq" id="WP_188603332.1">
    <property type="nucleotide sequence ID" value="NZ_AP026830.1"/>
</dbReference>
<comment type="similarity">
    <text evidence="1">Belongs to the UPF0284 family.</text>
</comment>
<evidence type="ECO:0000256" key="1">
    <source>
        <dbReference type="HAMAP-Rule" id="MF_01086"/>
    </source>
</evidence>
<reference evidence="2" key="4">
    <citation type="journal article" date="2023" name="Microbiol. Resour. Announc.">
        <title>Complete Genome Sequence of Vulcanisaeta souniana Strain IC-059, a Hyperthermophilic Archaeon Isolated from Hot Spring Water in Japan.</title>
        <authorList>
            <person name="Kato S."/>
            <person name="Itoh T."/>
            <person name="Wu L."/>
            <person name="Ma J."/>
            <person name="Ohkuma M."/>
        </authorList>
    </citation>
    <scope>NUCLEOTIDE SEQUENCE</scope>
    <source>
        <strain evidence="2">JCM 11219</strain>
    </source>
</reference>
<dbReference type="EMBL" id="BMNM01000005">
    <property type="protein sequence ID" value="GGI78670.1"/>
    <property type="molecule type" value="Genomic_DNA"/>
</dbReference>